<evidence type="ECO:0000313" key="3">
    <source>
        <dbReference type="EMBL" id="JAG99158.1"/>
    </source>
</evidence>
<dbReference type="SUPFAM" id="SSF51182">
    <property type="entry name" value="RmlC-like cupins"/>
    <property type="match status" value="2"/>
</dbReference>
<reference evidence="3" key="1">
    <citation type="submission" date="2015-03" db="EMBL/GenBank/DDBJ databases">
        <title>A transcriptome of Araucaria cunninghamii, an australian fine timber species.</title>
        <authorList>
            <person name="Jing Yi C.J.Y."/>
            <person name="Yin San L.Y.S."/>
            <person name="Abdul Karim S.S."/>
            <person name="Wan Azmi N.N."/>
            <person name="Hercus R.R."/>
            <person name="Croft L.L."/>
        </authorList>
    </citation>
    <scope>NUCLEOTIDE SEQUENCE</scope>
    <source>
        <strain evidence="3">MI0301</strain>
        <tissue evidence="3">Leaf</tissue>
    </source>
</reference>
<feature type="region of interest" description="Disordered" evidence="1">
    <location>
        <begin position="78"/>
        <end position="100"/>
    </location>
</feature>
<dbReference type="SMART" id="SM00835">
    <property type="entry name" value="Cupin_1"/>
    <property type="match status" value="1"/>
</dbReference>
<dbReference type="Pfam" id="PF00190">
    <property type="entry name" value="Cupin_1"/>
    <property type="match status" value="1"/>
</dbReference>
<dbReference type="PANTHER" id="PTHR31189:SF13">
    <property type="entry name" value="CUPINCIN"/>
    <property type="match status" value="1"/>
</dbReference>
<dbReference type="AlphaFoldDB" id="A0A0D6R9R4"/>
<dbReference type="InterPro" id="IPR050253">
    <property type="entry name" value="Seed_Storage-Functional"/>
</dbReference>
<feature type="region of interest" description="Disordered" evidence="1">
    <location>
        <begin position="177"/>
        <end position="202"/>
    </location>
</feature>
<accession>A0A0D6R9R4</accession>
<dbReference type="InterPro" id="IPR014710">
    <property type="entry name" value="RmlC-like_jellyroll"/>
</dbReference>
<dbReference type="Gene3D" id="2.60.120.10">
    <property type="entry name" value="Jelly Rolls"/>
    <property type="match status" value="2"/>
</dbReference>
<dbReference type="EMBL" id="GCKF01007270">
    <property type="protein sequence ID" value="JAG99158.1"/>
    <property type="molecule type" value="Transcribed_RNA"/>
</dbReference>
<dbReference type="CDD" id="cd02245">
    <property type="entry name" value="cupin_7S_vicilin-like_C"/>
    <property type="match status" value="1"/>
</dbReference>
<feature type="compositionally biased region" description="Basic and acidic residues" evidence="1">
    <location>
        <begin position="184"/>
        <end position="202"/>
    </location>
</feature>
<organism evidence="3">
    <name type="scientific">Araucaria cunninghamii</name>
    <name type="common">Hoop pine</name>
    <name type="synonym">Moreton Bay pine</name>
    <dbReference type="NCBI Taxonomy" id="56994"/>
    <lineage>
        <taxon>Eukaryota</taxon>
        <taxon>Viridiplantae</taxon>
        <taxon>Streptophyta</taxon>
        <taxon>Embryophyta</taxon>
        <taxon>Tracheophyta</taxon>
        <taxon>Spermatophyta</taxon>
        <taxon>Pinopsida</taxon>
        <taxon>Pinidae</taxon>
        <taxon>Conifers II</taxon>
        <taxon>Araucariales</taxon>
        <taxon>Araucariaceae</taxon>
        <taxon>Araucaria</taxon>
    </lineage>
</organism>
<dbReference type="InterPro" id="IPR011051">
    <property type="entry name" value="RmlC_Cupin_sf"/>
</dbReference>
<feature type="domain" description="Cupin type-1" evidence="2">
    <location>
        <begin position="102"/>
        <end position="284"/>
    </location>
</feature>
<feature type="compositionally biased region" description="Basic and acidic residues" evidence="1">
    <location>
        <begin position="90"/>
        <end position="100"/>
    </location>
</feature>
<proteinExistence type="predicted"/>
<sequence length="309" mass="35824">MINMVYNPNPYKQRQHEIFYVGGGRNPPTMLSAFSGETLEAAFKVRREDIEKVFRRQDNGTFQFLSEQERRKIMDGDDIQRPSFTPLRSRRAESEEEYSKPFNMKKKEAKYSNENGWHIEAGCDDFRPLGRQEDRNSMGISYTIIKPGKMTVPYWNTHSTKISVVLRGRGRIEIASPEGVTEQWRGDRSGESESEREKQKEGEEFRVSYRRVEDNLKVGDVFVIPAGYPSVQIANSNEGFEFMSFHTNFDRNDDYFVAGKNSLLNELQAELLAKDFDVEKKEELKKLIGSQEKEVFVDGPKASQRWSIL</sequence>
<dbReference type="InterPro" id="IPR006045">
    <property type="entry name" value="Cupin_1"/>
</dbReference>
<evidence type="ECO:0000259" key="2">
    <source>
        <dbReference type="SMART" id="SM00835"/>
    </source>
</evidence>
<evidence type="ECO:0000256" key="1">
    <source>
        <dbReference type="SAM" id="MobiDB-lite"/>
    </source>
</evidence>
<protein>
    <recommendedName>
        <fullName evidence="2">Cupin type-1 domain-containing protein</fullName>
    </recommendedName>
</protein>
<name>A0A0D6R9R4_ARACU</name>
<dbReference type="PANTHER" id="PTHR31189">
    <property type="entry name" value="OS03G0336100 PROTEIN-RELATED"/>
    <property type="match status" value="1"/>
</dbReference>